<evidence type="ECO:0000256" key="1">
    <source>
        <dbReference type="ARBA" id="ARBA00004651"/>
    </source>
</evidence>
<dbReference type="Pfam" id="PF01810">
    <property type="entry name" value="LysE"/>
    <property type="match status" value="1"/>
</dbReference>
<feature type="transmembrane region" description="Helical" evidence="6">
    <location>
        <begin position="144"/>
        <end position="167"/>
    </location>
</feature>
<protein>
    <submittedName>
        <fullName evidence="7">LysE family translocator</fullName>
    </submittedName>
</protein>
<dbReference type="AlphaFoldDB" id="A0AAU7GG52"/>
<feature type="transmembrane region" description="Helical" evidence="6">
    <location>
        <begin position="113"/>
        <end position="132"/>
    </location>
</feature>
<accession>A0AAU7GG52</accession>
<dbReference type="GO" id="GO:0015171">
    <property type="term" value="F:amino acid transmembrane transporter activity"/>
    <property type="evidence" value="ECO:0007669"/>
    <property type="project" value="TreeGrafter"/>
</dbReference>
<evidence type="ECO:0000256" key="6">
    <source>
        <dbReference type="SAM" id="Phobius"/>
    </source>
</evidence>
<feature type="transmembrane region" description="Helical" evidence="6">
    <location>
        <begin position="43"/>
        <end position="65"/>
    </location>
</feature>
<keyword evidence="5 6" id="KW-0472">Membrane</keyword>
<evidence type="ECO:0000256" key="3">
    <source>
        <dbReference type="ARBA" id="ARBA00022692"/>
    </source>
</evidence>
<keyword evidence="4 6" id="KW-1133">Transmembrane helix</keyword>
<feature type="transmembrane region" description="Helical" evidence="6">
    <location>
        <begin position="6"/>
        <end position="31"/>
    </location>
</feature>
<evidence type="ECO:0000313" key="7">
    <source>
        <dbReference type="EMBL" id="XBM49401.1"/>
    </source>
</evidence>
<dbReference type="RefSeq" id="WP_348789319.1">
    <property type="nucleotide sequence ID" value="NZ_CP157390.1"/>
</dbReference>
<dbReference type="GO" id="GO:0005886">
    <property type="term" value="C:plasma membrane"/>
    <property type="evidence" value="ECO:0007669"/>
    <property type="project" value="UniProtKB-SubCell"/>
</dbReference>
<feature type="transmembrane region" description="Helical" evidence="6">
    <location>
        <begin position="71"/>
        <end position="92"/>
    </location>
</feature>
<name>A0AAU7GG52_9MICO</name>
<evidence type="ECO:0000256" key="2">
    <source>
        <dbReference type="ARBA" id="ARBA00022475"/>
    </source>
</evidence>
<dbReference type="EMBL" id="CP157390">
    <property type="protein sequence ID" value="XBM49401.1"/>
    <property type="molecule type" value="Genomic_DNA"/>
</dbReference>
<evidence type="ECO:0000256" key="4">
    <source>
        <dbReference type="ARBA" id="ARBA00022989"/>
    </source>
</evidence>
<organism evidence="7">
    <name type="scientific">Leifsonia sp. NPDC080035</name>
    <dbReference type="NCBI Taxonomy" id="3143936"/>
    <lineage>
        <taxon>Bacteria</taxon>
        <taxon>Bacillati</taxon>
        <taxon>Actinomycetota</taxon>
        <taxon>Actinomycetes</taxon>
        <taxon>Micrococcales</taxon>
        <taxon>Microbacteriaceae</taxon>
        <taxon>Leifsonia</taxon>
    </lineage>
</organism>
<gene>
    <name evidence="7" type="ORF">AAME72_05945</name>
</gene>
<dbReference type="InterPro" id="IPR001123">
    <property type="entry name" value="LeuE-type"/>
</dbReference>
<comment type="subcellular location">
    <subcellularLocation>
        <location evidence="1">Cell membrane</location>
        <topology evidence="1">Multi-pass membrane protein</topology>
    </subcellularLocation>
</comment>
<keyword evidence="3 6" id="KW-0812">Transmembrane</keyword>
<sequence length="211" mass="21569">MIDLAVLPLFLLASVLICVAPGTDMAYMLAVGISGGRGAALRASAGVALGVLVYSVAVAAGTGALVRQYPWTLNALRLVGVAYLAWLAVGAFRDARRGASFGAGAREGAWFRQGLVVNLTNPKMALFFLAFLPQFLGSATSSAAQFIVLGVCFMVIGYVVDTAVGLLAGTLQRRLAPTSSAARTLSLMAGIVYLCLAAVVVGELVTALGAG</sequence>
<dbReference type="PANTHER" id="PTHR30086">
    <property type="entry name" value="ARGININE EXPORTER PROTEIN ARGO"/>
    <property type="match status" value="1"/>
</dbReference>
<keyword evidence="2" id="KW-1003">Cell membrane</keyword>
<feature type="transmembrane region" description="Helical" evidence="6">
    <location>
        <begin position="187"/>
        <end position="210"/>
    </location>
</feature>
<dbReference type="PANTHER" id="PTHR30086:SF20">
    <property type="entry name" value="ARGININE EXPORTER PROTEIN ARGO-RELATED"/>
    <property type="match status" value="1"/>
</dbReference>
<proteinExistence type="predicted"/>
<reference evidence="7" key="1">
    <citation type="submission" date="2024-05" db="EMBL/GenBank/DDBJ databases">
        <title>The Natural Products Discovery Center: Release of the First 8490 Sequenced Strains for Exploring Actinobacteria Biosynthetic Diversity.</title>
        <authorList>
            <person name="Kalkreuter E."/>
            <person name="Kautsar S.A."/>
            <person name="Yang D."/>
            <person name="Bader C.D."/>
            <person name="Teijaro C.N."/>
            <person name="Fluegel L."/>
            <person name="Davis C.M."/>
            <person name="Simpson J.R."/>
            <person name="Lauterbach L."/>
            <person name="Steele A.D."/>
            <person name="Gui C."/>
            <person name="Meng S."/>
            <person name="Li G."/>
            <person name="Viehrig K."/>
            <person name="Ye F."/>
            <person name="Su P."/>
            <person name="Kiefer A.F."/>
            <person name="Nichols A."/>
            <person name="Cepeda A.J."/>
            <person name="Yan W."/>
            <person name="Fan B."/>
            <person name="Jiang Y."/>
            <person name="Adhikari A."/>
            <person name="Zheng C.-J."/>
            <person name="Schuster L."/>
            <person name="Cowan T.M."/>
            <person name="Smanski M.J."/>
            <person name="Chevrette M.G."/>
            <person name="de Carvalho L.P.S."/>
            <person name="Shen B."/>
        </authorList>
    </citation>
    <scope>NUCLEOTIDE SEQUENCE</scope>
    <source>
        <strain evidence="7">NPDC080035</strain>
    </source>
</reference>
<evidence type="ECO:0000256" key="5">
    <source>
        <dbReference type="ARBA" id="ARBA00023136"/>
    </source>
</evidence>
<dbReference type="PIRSF" id="PIRSF006324">
    <property type="entry name" value="LeuE"/>
    <property type="match status" value="1"/>
</dbReference>